<evidence type="ECO:0000256" key="5">
    <source>
        <dbReference type="ARBA" id="ARBA00022723"/>
    </source>
</evidence>
<dbReference type="VEuPathDB" id="FungiDB:AAP_03779"/>
<dbReference type="AlphaFoldDB" id="A0A167XZT7"/>
<protein>
    <submittedName>
        <fullName evidence="9">Transposase, IS4-like protein</fullName>
    </submittedName>
</protein>
<keyword evidence="10" id="KW-1185">Reference proteome</keyword>
<reference evidence="9 10" key="1">
    <citation type="journal article" date="2016" name="Genome Biol. Evol.">
        <title>Divergent and convergent evolution of fungal pathogenicity.</title>
        <authorList>
            <person name="Shang Y."/>
            <person name="Xiao G."/>
            <person name="Zheng P."/>
            <person name="Cen K."/>
            <person name="Zhan S."/>
            <person name="Wang C."/>
        </authorList>
    </citation>
    <scope>NUCLEOTIDE SEQUENCE [LARGE SCALE GENOMIC DNA]</scope>
    <source>
        <strain evidence="9 10">ARSEF 7405</strain>
    </source>
</reference>
<evidence type="ECO:0000256" key="3">
    <source>
        <dbReference type="ARBA" id="ARBA00006958"/>
    </source>
</evidence>
<dbReference type="InterPro" id="IPR027806">
    <property type="entry name" value="HARBI1_dom"/>
</dbReference>
<comment type="similarity">
    <text evidence="3">Belongs to the HARBI1 family.</text>
</comment>
<name>A0A167XZT7_9EURO</name>
<dbReference type="PANTHER" id="PTHR22930:SF85">
    <property type="entry name" value="GH03217P-RELATED"/>
    <property type="match status" value="1"/>
</dbReference>
<evidence type="ECO:0000256" key="7">
    <source>
        <dbReference type="ARBA" id="ARBA00023242"/>
    </source>
</evidence>
<comment type="subcellular location">
    <subcellularLocation>
        <location evidence="2">Nucleus</location>
    </subcellularLocation>
</comment>
<accession>A0A167XZT7</accession>
<evidence type="ECO:0000256" key="4">
    <source>
        <dbReference type="ARBA" id="ARBA00022722"/>
    </source>
</evidence>
<evidence type="ECO:0000313" key="9">
    <source>
        <dbReference type="EMBL" id="KZZ90684.1"/>
    </source>
</evidence>
<dbReference type="Pfam" id="PF13359">
    <property type="entry name" value="DDE_Tnp_4"/>
    <property type="match status" value="1"/>
</dbReference>
<evidence type="ECO:0000256" key="2">
    <source>
        <dbReference type="ARBA" id="ARBA00004123"/>
    </source>
</evidence>
<dbReference type="Proteomes" id="UP000242877">
    <property type="component" value="Unassembled WGS sequence"/>
</dbReference>
<dbReference type="GO" id="GO:0004518">
    <property type="term" value="F:nuclease activity"/>
    <property type="evidence" value="ECO:0007669"/>
    <property type="project" value="UniProtKB-KW"/>
</dbReference>
<keyword evidence="6" id="KW-0378">Hydrolase</keyword>
<keyword evidence="7" id="KW-0539">Nucleus</keyword>
<dbReference type="OrthoDB" id="5412971at2759"/>
<dbReference type="PANTHER" id="PTHR22930">
    <property type="match status" value="1"/>
</dbReference>
<comment type="caution">
    <text evidence="9">The sequence shown here is derived from an EMBL/GenBank/DDBJ whole genome shotgun (WGS) entry which is preliminary data.</text>
</comment>
<proteinExistence type="inferred from homology"/>
<organism evidence="9 10">
    <name type="scientific">Ascosphaera apis ARSEF 7405</name>
    <dbReference type="NCBI Taxonomy" id="392613"/>
    <lineage>
        <taxon>Eukaryota</taxon>
        <taxon>Fungi</taxon>
        <taxon>Dikarya</taxon>
        <taxon>Ascomycota</taxon>
        <taxon>Pezizomycotina</taxon>
        <taxon>Eurotiomycetes</taxon>
        <taxon>Eurotiomycetidae</taxon>
        <taxon>Onygenales</taxon>
        <taxon>Ascosphaeraceae</taxon>
        <taxon>Ascosphaera</taxon>
    </lineage>
</organism>
<evidence type="ECO:0000259" key="8">
    <source>
        <dbReference type="Pfam" id="PF13359"/>
    </source>
</evidence>
<dbReference type="GO" id="GO:0016787">
    <property type="term" value="F:hydrolase activity"/>
    <property type="evidence" value="ECO:0007669"/>
    <property type="project" value="UniProtKB-KW"/>
</dbReference>
<sequence length="427" mass="49582">MPRRSEKSYIEQALSHALMTEMLYYALNETDTNDGDWEDLALILARVRSMRYLQRRSLGSAGRVLYTQHFDMIDQYLEFPDEGFRARFRMTREEFDDVIALLQANSTEEEWHTNNNSGRGCPGRSMAKQVALALSVLGGQEETLEKVRATFGIAKGSVYNYLWRFITVVCRLVTRLIQFPTKEKQRIKQQECDANDLFIGCIGYIDGSDIVLNEKPQRDWDMYYGRKSVYGFNLQAVCDDDYIITYAQLRHRVSAHDSTAFKASSLYRHRESLFDENAYLLGDKAYEIDKHVLTPFRQNASHTDIPFQTVYNVALSNRRIHIEHTFGQLKERFSSVYSLPTHIREGLLSYDLNRVQHWVLTCICIHNFLRMRSIGRAVPDSRVSSDALLSRPSSFHTSYAMRTAGEHRRVEIAERVYNIIMERAAEN</sequence>
<dbReference type="GO" id="GO:0005634">
    <property type="term" value="C:nucleus"/>
    <property type="evidence" value="ECO:0007669"/>
    <property type="project" value="UniProtKB-SubCell"/>
</dbReference>
<comment type="cofactor">
    <cofactor evidence="1">
        <name>a divalent metal cation</name>
        <dbReference type="ChEBI" id="CHEBI:60240"/>
    </cofactor>
</comment>
<keyword evidence="4" id="KW-0540">Nuclease</keyword>
<keyword evidence="5" id="KW-0479">Metal-binding</keyword>
<dbReference type="GO" id="GO:0046872">
    <property type="term" value="F:metal ion binding"/>
    <property type="evidence" value="ECO:0007669"/>
    <property type="project" value="UniProtKB-KW"/>
</dbReference>
<evidence type="ECO:0000256" key="6">
    <source>
        <dbReference type="ARBA" id="ARBA00022801"/>
    </source>
</evidence>
<evidence type="ECO:0000256" key="1">
    <source>
        <dbReference type="ARBA" id="ARBA00001968"/>
    </source>
</evidence>
<dbReference type="EMBL" id="AZGZ01000016">
    <property type="protein sequence ID" value="KZZ90684.1"/>
    <property type="molecule type" value="Genomic_DNA"/>
</dbReference>
<feature type="domain" description="DDE Tnp4" evidence="8">
    <location>
        <begin position="205"/>
        <end position="367"/>
    </location>
</feature>
<gene>
    <name evidence="9" type="ORF">AAP_03779</name>
</gene>
<evidence type="ECO:0000313" key="10">
    <source>
        <dbReference type="Proteomes" id="UP000242877"/>
    </source>
</evidence>
<dbReference type="InterPro" id="IPR045249">
    <property type="entry name" value="HARBI1-like"/>
</dbReference>